<dbReference type="EMBL" id="JABFDN010000002">
    <property type="protein sequence ID" value="NPU64792.1"/>
    <property type="molecule type" value="Genomic_DNA"/>
</dbReference>
<comment type="caution">
    <text evidence="2">The sequence shown here is derived from an EMBL/GenBank/DDBJ whole genome shotgun (WGS) entry which is preliminary data.</text>
</comment>
<proteinExistence type="predicted"/>
<protein>
    <submittedName>
        <fullName evidence="2">Uncharacterized protein</fullName>
    </submittedName>
</protein>
<evidence type="ECO:0000313" key="2">
    <source>
        <dbReference type="EMBL" id="NPU64792.1"/>
    </source>
</evidence>
<sequence length="117" mass="12504">MRGMDLNPGMAAVLIGTAILLVPAAARAYTAEQEQACTSDAFRLCSSDIPNVDRVTACMVRRKAELSPPCRAQFGPQPRQAASSGRTDRPMSIRPAAKKPVNARAGKTKKPSRPEPT</sequence>
<reference evidence="2" key="1">
    <citation type="submission" date="2020-05" db="EMBL/GenBank/DDBJ databases">
        <title>Nod-independent and nitrogen-fixing Bradyrhizobium aeschynomene sp. nov. isolated from nodules of Aeschynomene indica.</title>
        <authorList>
            <person name="Zhang Z."/>
        </authorList>
    </citation>
    <scope>NUCLEOTIDE SEQUENCE</scope>
    <source>
        <strain evidence="2">83012</strain>
    </source>
</reference>
<keyword evidence="3" id="KW-1185">Reference proteome</keyword>
<gene>
    <name evidence="2" type="ORF">HL667_07300</name>
</gene>
<evidence type="ECO:0000313" key="3">
    <source>
        <dbReference type="Proteomes" id="UP000886476"/>
    </source>
</evidence>
<organism evidence="2 3">
    <name type="scientific">Bradyrhizobium aeschynomenes</name>
    <dbReference type="NCBI Taxonomy" id="2734909"/>
    <lineage>
        <taxon>Bacteria</taxon>
        <taxon>Pseudomonadati</taxon>
        <taxon>Pseudomonadota</taxon>
        <taxon>Alphaproteobacteria</taxon>
        <taxon>Hyphomicrobiales</taxon>
        <taxon>Nitrobacteraceae</taxon>
        <taxon>Bradyrhizobium</taxon>
    </lineage>
</organism>
<evidence type="ECO:0000256" key="1">
    <source>
        <dbReference type="SAM" id="MobiDB-lite"/>
    </source>
</evidence>
<name>A0ABX2CBN7_9BRAD</name>
<accession>A0ABX2CBN7</accession>
<feature type="region of interest" description="Disordered" evidence="1">
    <location>
        <begin position="69"/>
        <end position="117"/>
    </location>
</feature>
<dbReference type="Proteomes" id="UP000886476">
    <property type="component" value="Unassembled WGS sequence"/>
</dbReference>